<dbReference type="Proteomes" id="UP000607311">
    <property type="component" value="Unassembled WGS sequence"/>
</dbReference>
<sequence>MGTVTVVRGLDFDVSRALGAVTALLTGPIPSAGSPTSIESDPHTGEWVATRAAGFVLLPLWEGPDLTGLRDPEWTEQLEAGDRHLATLTRALDEQWGPHRVRSVDYLLRNPQADRPAVYDALLRQDLYGDLRVWAPHEAPERQLALVLGHSDGDQPLTLAGLVTAGAIPELPD</sequence>
<name>A0A9W5UN69_9ACTN</name>
<dbReference type="EMBL" id="BOPD01000006">
    <property type="protein sequence ID" value="GIJ31554.1"/>
    <property type="molecule type" value="Genomic_DNA"/>
</dbReference>
<evidence type="ECO:0000313" key="1">
    <source>
        <dbReference type="EMBL" id="GIJ31554.1"/>
    </source>
</evidence>
<evidence type="ECO:0000313" key="2">
    <source>
        <dbReference type="Proteomes" id="UP000607311"/>
    </source>
</evidence>
<accession>A0A9W5UN69</accession>
<protein>
    <submittedName>
        <fullName evidence="1">Uncharacterized protein</fullName>
    </submittedName>
</protein>
<dbReference type="AlphaFoldDB" id="A0A9W5UN69"/>
<gene>
    <name evidence="1" type="ORF">Vse01_07020</name>
</gene>
<reference evidence="1" key="1">
    <citation type="submission" date="2021-01" db="EMBL/GenBank/DDBJ databases">
        <title>Whole genome shotgun sequence of Verrucosispora sediminis NBRC 107745.</title>
        <authorList>
            <person name="Komaki H."/>
            <person name="Tamura T."/>
        </authorList>
    </citation>
    <scope>NUCLEOTIDE SEQUENCE</scope>
    <source>
        <strain evidence="1">NBRC 107745</strain>
    </source>
</reference>
<keyword evidence="2" id="KW-1185">Reference proteome</keyword>
<comment type="caution">
    <text evidence="1">The sequence shown here is derived from an EMBL/GenBank/DDBJ whole genome shotgun (WGS) entry which is preliminary data.</text>
</comment>
<organism evidence="1 2">
    <name type="scientific">Micromonospora sediminimaris</name>
    <dbReference type="NCBI Taxonomy" id="547162"/>
    <lineage>
        <taxon>Bacteria</taxon>
        <taxon>Bacillati</taxon>
        <taxon>Actinomycetota</taxon>
        <taxon>Actinomycetes</taxon>
        <taxon>Micromonosporales</taxon>
        <taxon>Micromonosporaceae</taxon>
        <taxon>Micromonospora</taxon>
    </lineage>
</organism>
<proteinExistence type="predicted"/>